<dbReference type="EMBL" id="KB467831">
    <property type="protein sequence ID" value="PCH33480.1"/>
    <property type="molecule type" value="Genomic_DNA"/>
</dbReference>
<organism evidence="2 3">
    <name type="scientific">Wolfiporia cocos (strain MD-104)</name>
    <name type="common">Brown rot fungus</name>
    <dbReference type="NCBI Taxonomy" id="742152"/>
    <lineage>
        <taxon>Eukaryota</taxon>
        <taxon>Fungi</taxon>
        <taxon>Dikarya</taxon>
        <taxon>Basidiomycota</taxon>
        <taxon>Agaricomycotina</taxon>
        <taxon>Agaricomycetes</taxon>
        <taxon>Polyporales</taxon>
        <taxon>Phaeolaceae</taxon>
        <taxon>Wolfiporia</taxon>
    </lineage>
</organism>
<evidence type="ECO:0000313" key="3">
    <source>
        <dbReference type="Proteomes" id="UP000218811"/>
    </source>
</evidence>
<dbReference type="Proteomes" id="UP000218811">
    <property type="component" value="Unassembled WGS sequence"/>
</dbReference>
<feature type="compositionally biased region" description="Low complexity" evidence="1">
    <location>
        <begin position="264"/>
        <end position="288"/>
    </location>
</feature>
<proteinExistence type="predicted"/>
<accession>A0A2H3IU24</accession>
<sequence length="482" mass="49153">MHLLYTIALLPRRLSRRRLHTLSHSVHAGSHRCRSRVLESQSSSIVIPARPRSHLDDRQCTPENGRYLAIFGLNVQYSTVNHLGLVFIRPKHSDSVASLLFSHFHTIQNVDMRSPVVAFSLFAAAAVSVSAGGLPKSHELNALSPPASLNKDSGGARALTNEPRADSVGLGIAGIARDSAGAISHNERLHGDGRVDGAGRDDGRPQRDERPQKPGVPYGDGNSGNGCTVGNPTADATEVENGALTAIDDSGTNGGVSCSGDVHAGNADGSPGSGNAASPDAGPASGSDVYNKGVADLLGTQGQSGGTSESASASGGDPASMNEAEQGPVFVNGYPTYASGGATPARRSITTLSAEQARTSLFDVVNATTGQAQAPSSDSIVRRFVKVRREPTELFPYDPSTVVYGDDDAGDGTSGDCVRGAEIPGQGTRDHPGGTATSGTVGPCDNGSVIEHGNVVDGDGASNTPGAGGRSESGTAVGGDGY</sequence>
<protein>
    <submittedName>
        <fullName evidence="2">Uncharacterized protein</fullName>
    </submittedName>
</protein>
<dbReference type="OrthoDB" id="10347455at2759"/>
<evidence type="ECO:0000313" key="2">
    <source>
        <dbReference type="EMBL" id="PCH33480.1"/>
    </source>
</evidence>
<reference evidence="2 3" key="1">
    <citation type="journal article" date="2012" name="Science">
        <title>The Paleozoic origin of enzymatic lignin decomposition reconstructed from 31 fungal genomes.</title>
        <authorList>
            <person name="Floudas D."/>
            <person name="Binder M."/>
            <person name="Riley R."/>
            <person name="Barry K."/>
            <person name="Blanchette R.A."/>
            <person name="Henrissat B."/>
            <person name="Martinez A.T."/>
            <person name="Otillar R."/>
            <person name="Spatafora J.W."/>
            <person name="Yadav J.S."/>
            <person name="Aerts A."/>
            <person name="Benoit I."/>
            <person name="Boyd A."/>
            <person name="Carlson A."/>
            <person name="Copeland A."/>
            <person name="Coutinho P.M."/>
            <person name="de Vries R.P."/>
            <person name="Ferreira P."/>
            <person name="Findley K."/>
            <person name="Foster B."/>
            <person name="Gaskell J."/>
            <person name="Glotzer D."/>
            <person name="Gorecki P."/>
            <person name="Heitman J."/>
            <person name="Hesse C."/>
            <person name="Hori C."/>
            <person name="Igarashi K."/>
            <person name="Jurgens J.A."/>
            <person name="Kallen N."/>
            <person name="Kersten P."/>
            <person name="Kohler A."/>
            <person name="Kuees U."/>
            <person name="Kumar T.K.A."/>
            <person name="Kuo A."/>
            <person name="LaButti K."/>
            <person name="Larrondo L.F."/>
            <person name="Lindquist E."/>
            <person name="Ling A."/>
            <person name="Lombard V."/>
            <person name="Lucas S."/>
            <person name="Lundell T."/>
            <person name="Martin R."/>
            <person name="McLaughlin D.J."/>
            <person name="Morgenstern I."/>
            <person name="Morin E."/>
            <person name="Murat C."/>
            <person name="Nagy L.G."/>
            <person name="Nolan M."/>
            <person name="Ohm R.A."/>
            <person name="Patyshakuliyeva A."/>
            <person name="Rokas A."/>
            <person name="Ruiz-Duenas F.J."/>
            <person name="Sabat G."/>
            <person name="Salamov A."/>
            <person name="Samejima M."/>
            <person name="Schmutz J."/>
            <person name="Slot J.C."/>
            <person name="St John F."/>
            <person name="Stenlid J."/>
            <person name="Sun H."/>
            <person name="Sun S."/>
            <person name="Syed K."/>
            <person name="Tsang A."/>
            <person name="Wiebenga A."/>
            <person name="Young D."/>
            <person name="Pisabarro A."/>
            <person name="Eastwood D.C."/>
            <person name="Martin F."/>
            <person name="Cullen D."/>
            <person name="Grigoriev I.V."/>
            <person name="Hibbett D.S."/>
        </authorList>
    </citation>
    <scope>NUCLEOTIDE SEQUENCE [LARGE SCALE GENOMIC DNA]</scope>
    <source>
        <strain evidence="2 3">MD-104</strain>
    </source>
</reference>
<feature type="compositionally biased region" description="Basic and acidic residues" evidence="1">
    <location>
        <begin position="185"/>
        <end position="212"/>
    </location>
</feature>
<feature type="compositionally biased region" description="Gly residues" evidence="1">
    <location>
        <begin position="466"/>
        <end position="482"/>
    </location>
</feature>
<evidence type="ECO:0000256" key="1">
    <source>
        <dbReference type="SAM" id="MobiDB-lite"/>
    </source>
</evidence>
<gene>
    <name evidence="2" type="ORF">WOLCODRAFT_147575</name>
</gene>
<feature type="region of interest" description="Disordered" evidence="1">
    <location>
        <begin position="183"/>
        <end position="326"/>
    </location>
</feature>
<name>A0A2H3IU24_WOLCO</name>
<feature type="region of interest" description="Disordered" evidence="1">
    <location>
        <begin position="409"/>
        <end position="482"/>
    </location>
</feature>
<keyword evidence="3" id="KW-1185">Reference proteome</keyword>
<feature type="region of interest" description="Disordered" evidence="1">
    <location>
        <begin position="140"/>
        <end position="162"/>
    </location>
</feature>
<feature type="compositionally biased region" description="Low complexity" evidence="1">
    <location>
        <begin position="306"/>
        <end position="316"/>
    </location>
</feature>
<dbReference type="AlphaFoldDB" id="A0A2H3IU24"/>